<evidence type="ECO:0000313" key="2">
    <source>
        <dbReference type="EMBL" id="VFJ12461.1"/>
    </source>
</evidence>
<dbReference type="EMBL" id="LR216287">
    <property type="protein sequence ID" value="VFJ12461.1"/>
    <property type="molecule type" value="Genomic_DNA"/>
</dbReference>
<dbReference type="Proteomes" id="UP000294299">
    <property type="component" value="Chromosome NFRAN"/>
</dbReference>
<reference evidence="2 3" key="1">
    <citation type="submission" date="2019-02" db="EMBL/GenBank/DDBJ databases">
        <authorList>
            <person name="Lehtovirta-Morley E L."/>
        </authorList>
    </citation>
    <scope>NUCLEOTIDE SEQUENCE [LARGE SCALE GENOMIC DNA]</scope>
    <source>
        <strain evidence="2">NFRAN1</strain>
    </source>
</reference>
<evidence type="ECO:0000313" key="3">
    <source>
        <dbReference type="Proteomes" id="UP000294299"/>
    </source>
</evidence>
<protein>
    <submittedName>
        <fullName evidence="2">Uncharacterized protein</fullName>
    </submittedName>
</protein>
<name>A0A484IBR7_9ARCH</name>
<dbReference type="GeneID" id="39419729"/>
<dbReference type="KEGG" id="nfn:NFRAN_0140"/>
<accession>A0A484IBR7</accession>
<keyword evidence="1" id="KW-0472">Membrane</keyword>
<dbReference type="OrthoDB" id="9108at2157"/>
<proteinExistence type="predicted"/>
<keyword evidence="3" id="KW-1185">Reference proteome</keyword>
<dbReference type="RefSeq" id="WP_134482595.1">
    <property type="nucleotide sequence ID" value="NZ_LR216287.1"/>
</dbReference>
<keyword evidence="1" id="KW-1133">Transmembrane helix</keyword>
<sequence length="188" mass="20886">MPRGIKVLIASGILFLIAIIVFFAWGTSFSEMFVQNNQSISTNQITLAPQESYNSSVTIDSPSKLLTITIDAVNSDQIVLKQLVIDPDGKVVSNSTFQKTYFSTITPEVTGIYRFSVTNMDNNDDATMYIFFGNLPFLNESGQIEFTVFAGLIAGVILFIAGIVTMIIGIILYIKDRNQEKYRGFIPR</sequence>
<organism evidence="2 3">
    <name type="scientific">Candidatus Nitrosocosmicus franklandianus</name>
    <dbReference type="NCBI Taxonomy" id="1798806"/>
    <lineage>
        <taxon>Archaea</taxon>
        <taxon>Nitrososphaerota</taxon>
        <taxon>Nitrososphaeria</taxon>
        <taxon>Nitrososphaerales</taxon>
        <taxon>Nitrososphaeraceae</taxon>
        <taxon>Candidatus Nitrosocosmicus</taxon>
    </lineage>
</organism>
<dbReference type="AlphaFoldDB" id="A0A484IBR7"/>
<feature type="transmembrane region" description="Helical" evidence="1">
    <location>
        <begin position="7"/>
        <end position="26"/>
    </location>
</feature>
<feature type="transmembrane region" description="Helical" evidence="1">
    <location>
        <begin position="146"/>
        <end position="174"/>
    </location>
</feature>
<evidence type="ECO:0000256" key="1">
    <source>
        <dbReference type="SAM" id="Phobius"/>
    </source>
</evidence>
<gene>
    <name evidence="2" type="ORF">NFRAN_0140</name>
</gene>
<keyword evidence="1" id="KW-0812">Transmembrane</keyword>